<dbReference type="PROSITE" id="PS01124">
    <property type="entry name" value="HTH_ARAC_FAMILY_2"/>
    <property type="match status" value="1"/>
</dbReference>
<dbReference type="InterPro" id="IPR009057">
    <property type="entry name" value="Homeodomain-like_sf"/>
</dbReference>
<gene>
    <name evidence="8" type="ORF">JFN88_09790</name>
</gene>
<dbReference type="InterPro" id="IPR001789">
    <property type="entry name" value="Sig_transdc_resp-reg_receiver"/>
</dbReference>
<dbReference type="SMART" id="SM00448">
    <property type="entry name" value="REC"/>
    <property type="match status" value="1"/>
</dbReference>
<organism evidence="8 9">
    <name type="scientific">Paenibacillus roseus</name>
    <dbReference type="NCBI Taxonomy" id="2798579"/>
    <lineage>
        <taxon>Bacteria</taxon>
        <taxon>Bacillati</taxon>
        <taxon>Bacillota</taxon>
        <taxon>Bacilli</taxon>
        <taxon>Bacillales</taxon>
        <taxon>Paenibacillaceae</taxon>
        <taxon>Paenibacillus</taxon>
    </lineage>
</organism>
<dbReference type="GO" id="GO:0000160">
    <property type="term" value="P:phosphorelay signal transduction system"/>
    <property type="evidence" value="ECO:0007669"/>
    <property type="project" value="InterPro"/>
</dbReference>
<dbReference type="SMART" id="SM00342">
    <property type="entry name" value="HTH_ARAC"/>
    <property type="match status" value="1"/>
</dbReference>
<dbReference type="EMBL" id="JAELUP010000033">
    <property type="protein sequence ID" value="MBJ6361591.1"/>
    <property type="molecule type" value="Genomic_DNA"/>
</dbReference>
<feature type="domain" description="HTH araC/xylS-type" evidence="6">
    <location>
        <begin position="435"/>
        <end position="533"/>
    </location>
</feature>
<feature type="domain" description="Response regulatory" evidence="7">
    <location>
        <begin position="4"/>
        <end position="121"/>
    </location>
</feature>
<dbReference type="Pfam" id="PF00072">
    <property type="entry name" value="Response_reg"/>
    <property type="match status" value="1"/>
</dbReference>
<keyword evidence="2" id="KW-0238">DNA-binding</keyword>
<accession>A0A934IYJ2</accession>
<dbReference type="PANTHER" id="PTHR43280:SF28">
    <property type="entry name" value="HTH-TYPE TRANSCRIPTIONAL ACTIVATOR RHAS"/>
    <property type="match status" value="1"/>
</dbReference>
<keyword evidence="5" id="KW-0175">Coiled coil</keyword>
<dbReference type="InterPro" id="IPR011006">
    <property type="entry name" value="CheY-like_superfamily"/>
</dbReference>
<evidence type="ECO:0000313" key="8">
    <source>
        <dbReference type="EMBL" id="MBJ6361591.1"/>
    </source>
</evidence>
<evidence type="ECO:0000256" key="2">
    <source>
        <dbReference type="ARBA" id="ARBA00023125"/>
    </source>
</evidence>
<dbReference type="PRINTS" id="PR00032">
    <property type="entry name" value="HTHARAC"/>
</dbReference>
<sequence>MKLKALLVDDEVHILNNLSKVLPWAEMGFEIIGLARSGVDALETAILHQPDLILSDIRMPVMDGITLVRQVREQGLTCEILLLSGYQEFEYARTALRYGVRDYICKPINYMELEQTVQDIARQINEQKKRQAAELRLQEAAVRIQDTRLLHALLGLDQETGAEFEEEGEAGEKNRYGILLVDLEGYAHQSIMWKIRDRKAWNLRLTTVLKDMLAPQLVSCTVLQLREGEWCVVFENSIAKDEMTREEMKPGYERLQAVVNEKEGMMIRMCVEKSQLSMRELGPAYQRLQQILIRSEPEEWYLDAGAKQSESGLLNSGGALDATEPQWLWIEQIGSGLRGGNQELLAQVMNELKCYIGHLNEGQAGRVEKVLHYLLIYLLREMRELQMLSGGQEEMIWLRLQGALSLKELLSLIMSLIEQAKESLMGKKSSERLMMAAQSYIQQHLGKDFGIEDIADYLGISCSYFCLLFKNYFGETFVEHLTRQRIEAAKSLLGGSDKSITHIGSVVGYQERRYFTKVFQKYTGMTPSEYRMKESSAI</sequence>
<dbReference type="InterPro" id="IPR018060">
    <property type="entry name" value="HTH_AraC"/>
</dbReference>
<dbReference type="Pfam" id="PF12833">
    <property type="entry name" value="HTH_18"/>
    <property type="match status" value="1"/>
</dbReference>
<reference evidence="8" key="1">
    <citation type="submission" date="2020-12" db="EMBL/GenBank/DDBJ databases">
        <authorList>
            <person name="Huq M.A."/>
        </authorList>
    </citation>
    <scope>NUCLEOTIDE SEQUENCE</scope>
    <source>
        <strain evidence="8">MAHUQ-46</strain>
    </source>
</reference>
<dbReference type="SUPFAM" id="SSF52172">
    <property type="entry name" value="CheY-like"/>
    <property type="match status" value="1"/>
</dbReference>
<dbReference type="RefSeq" id="WP_199019146.1">
    <property type="nucleotide sequence ID" value="NZ_JAELUP010000033.1"/>
</dbReference>
<evidence type="ECO:0000259" key="6">
    <source>
        <dbReference type="PROSITE" id="PS01124"/>
    </source>
</evidence>
<dbReference type="InterPro" id="IPR020449">
    <property type="entry name" value="Tscrpt_reg_AraC-type_HTH"/>
</dbReference>
<comment type="caution">
    <text evidence="8">The sequence shown here is derived from an EMBL/GenBank/DDBJ whole genome shotgun (WGS) entry which is preliminary data.</text>
</comment>
<protein>
    <submittedName>
        <fullName evidence="8">Response regulator</fullName>
    </submittedName>
</protein>
<feature type="modified residue" description="4-aspartylphosphate" evidence="4">
    <location>
        <position position="56"/>
    </location>
</feature>
<dbReference type="AlphaFoldDB" id="A0A934IYJ2"/>
<evidence type="ECO:0000313" key="9">
    <source>
        <dbReference type="Proteomes" id="UP000640274"/>
    </source>
</evidence>
<dbReference type="PROSITE" id="PS50110">
    <property type="entry name" value="RESPONSE_REGULATORY"/>
    <property type="match status" value="1"/>
</dbReference>
<name>A0A934IYJ2_9BACL</name>
<dbReference type="PANTHER" id="PTHR43280">
    <property type="entry name" value="ARAC-FAMILY TRANSCRIPTIONAL REGULATOR"/>
    <property type="match status" value="1"/>
</dbReference>
<keyword evidence="3" id="KW-0804">Transcription</keyword>
<dbReference type="GO" id="GO:0043565">
    <property type="term" value="F:sequence-specific DNA binding"/>
    <property type="evidence" value="ECO:0007669"/>
    <property type="project" value="InterPro"/>
</dbReference>
<keyword evidence="9" id="KW-1185">Reference proteome</keyword>
<proteinExistence type="predicted"/>
<dbReference type="SUPFAM" id="SSF46689">
    <property type="entry name" value="Homeodomain-like"/>
    <property type="match status" value="2"/>
</dbReference>
<feature type="coiled-coil region" evidence="5">
    <location>
        <begin position="110"/>
        <end position="141"/>
    </location>
</feature>
<dbReference type="Gene3D" id="1.10.10.60">
    <property type="entry name" value="Homeodomain-like"/>
    <property type="match status" value="2"/>
</dbReference>
<dbReference type="GO" id="GO:0003700">
    <property type="term" value="F:DNA-binding transcription factor activity"/>
    <property type="evidence" value="ECO:0007669"/>
    <property type="project" value="InterPro"/>
</dbReference>
<evidence type="ECO:0000256" key="5">
    <source>
        <dbReference type="SAM" id="Coils"/>
    </source>
</evidence>
<dbReference type="Gene3D" id="3.40.50.2300">
    <property type="match status" value="1"/>
</dbReference>
<evidence type="ECO:0000256" key="1">
    <source>
        <dbReference type="ARBA" id="ARBA00023015"/>
    </source>
</evidence>
<dbReference type="Proteomes" id="UP000640274">
    <property type="component" value="Unassembled WGS sequence"/>
</dbReference>
<dbReference type="CDD" id="cd17536">
    <property type="entry name" value="REC_YesN-like"/>
    <property type="match status" value="1"/>
</dbReference>
<keyword evidence="4" id="KW-0597">Phosphoprotein</keyword>
<evidence type="ECO:0000259" key="7">
    <source>
        <dbReference type="PROSITE" id="PS50110"/>
    </source>
</evidence>
<keyword evidence="1" id="KW-0805">Transcription regulation</keyword>
<evidence type="ECO:0000256" key="3">
    <source>
        <dbReference type="ARBA" id="ARBA00023163"/>
    </source>
</evidence>
<evidence type="ECO:0000256" key="4">
    <source>
        <dbReference type="PROSITE-ProRule" id="PRU00169"/>
    </source>
</evidence>